<name>A0AAD8Z410_9TELE</name>
<feature type="compositionally biased region" description="Basic and acidic residues" evidence="1">
    <location>
        <begin position="1"/>
        <end position="11"/>
    </location>
</feature>
<feature type="compositionally biased region" description="Polar residues" evidence="1">
    <location>
        <begin position="167"/>
        <end position="249"/>
    </location>
</feature>
<keyword evidence="3" id="KW-1185">Reference proteome</keyword>
<sequence length="879" mass="95468">MTQQIRSHDMADAENMETPPRQRLKTPDPSVQNPSAQTQDLRVEDPSAQTSDCSIENPSAQTQDFRVEDPSAQTSDCSVENPSAQTQDPSVQNPSAQTQDPSVENPSAQTQDHRVEDPSAQTPDCSVQNPSAQTQDPSVQNPSAQTQDCSVENPSAQTQDPRVEDPSAQTSDCIVLNPSDQTQDPSVENPSAQTPDPSVETPSAQTPDPSVETPSAQTQDPSVETPNAQTQDPSVENLSAQTQDPSVENPNLGHCSQGAVPHGFLTPFRSSLRPVMWTCPQSLKCPSWTCLTVVSSGLLMAAESSLPASLCPHFLCAKPTSRSRATVGLPRSEHGSVGGWAVLHVSCCLLELFSAAVASCLLTEAPNLQLWKTSLKLDLCKTSLKLDLCKTSPILDLCKSSPNLDLCKTSPILDLCKTAPILDLWKTSLNLDLCKTSPILDLWKTSVNLDLCKTSPNLDLCKTAPILDLWKTSLNLDLCKTSPILDLWKTSVNLDLCKTSLNLDLWKTAPNLDLWKTSPNLDLWKTAPILDLWKTAPILDLWKTAPILDLWKTSLNLDLFRTPLKFGAVFQRFSGLGLEIFYRVTVKFSVNLGGKSSQLSDIVSLLKETAAFLSQYALSMLKRPRGTYVTHVCYIERGVIVRQVFVLLPSSRYTKANALSCQFSLEVQTHVPGAQDAFLLCDLDHTVTRVNPHPLQCHPHHLGNTSLGMGRPELRGTGRLALAQRWWPLVRRDMVSHIALHAVCATHSSCGQTTTTPSFGETGVTDLSTAAPPTRGSSVQSAGGCFLSGAGTCRGFGRVMEAKWRESIGSWANFCSSTAKLTHLPAAPTCLGQNTPRTPCAMHPLVPPPLSAFWVPNPHCTLKQPILPPPTCFAENQNA</sequence>
<gene>
    <name evidence="2" type="ORF">P4O66_001839</name>
</gene>
<organism evidence="2 3">
    <name type="scientific">Electrophorus voltai</name>
    <dbReference type="NCBI Taxonomy" id="2609070"/>
    <lineage>
        <taxon>Eukaryota</taxon>
        <taxon>Metazoa</taxon>
        <taxon>Chordata</taxon>
        <taxon>Craniata</taxon>
        <taxon>Vertebrata</taxon>
        <taxon>Euteleostomi</taxon>
        <taxon>Actinopterygii</taxon>
        <taxon>Neopterygii</taxon>
        <taxon>Teleostei</taxon>
        <taxon>Ostariophysi</taxon>
        <taxon>Gymnotiformes</taxon>
        <taxon>Gymnotoidei</taxon>
        <taxon>Gymnotidae</taxon>
        <taxon>Electrophorus</taxon>
    </lineage>
</organism>
<evidence type="ECO:0000313" key="2">
    <source>
        <dbReference type="EMBL" id="KAK1792059.1"/>
    </source>
</evidence>
<feature type="region of interest" description="Disordered" evidence="1">
    <location>
        <begin position="1"/>
        <end position="252"/>
    </location>
</feature>
<feature type="compositionally biased region" description="Polar residues" evidence="1">
    <location>
        <begin position="47"/>
        <end position="64"/>
    </location>
</feature>
<proteinExistence type="predicted"/>
<feature type="compositionally biased region" description="Polar residues" evidence="1">
    <location>
        <begin position="119"/>
        <end position="160"/>
    </location>
</feature>
<evidence type="ECO:0000256" key="1">
    <source>
        <dbReference type="SAM" id="MobiDB-lite"/>
    </source>
</evidence>
<feature type="compositionally biased region" description="Polar residues" evidence="1">
    <location>
        <begin position="29"/>
        <end position="40"/>
    </location>
</feature>
<evidence type="ECO:0000313" key="3">
    <source>
        <dbReference type="Proteomes" id="UP001239994"/>
    </source>
</evidence>
<comment type="caution">
    <text evidence="2">The sequence shown here is derived from an EMBL/GenBank/DDBJ whole genome shotgun (WGS) entry which is preliminary data.</text>
</comment>
<accession>A0AAD8Z410</accession>
<dbReference type="AlphaFoldDB" id="A0AAD8Z410"/>
<dbReference type="Proteomes" id="UP001239994">
    <property type="component" value="Unassembled WGS sequence"/>
</dbReference>
<protein>
    <submittedName>
        <fullName evidence="2">Uncharacterized protein</fullName>
    </submittedName>
</protein>
<dbReference type="EMBL" id="JAROKS010000019">
    <property type="protein sequence ID" value="KAK1792059.1"/>
    <property type="molecule type" value="Genomic_DNA"/>
</dbReference>
<reference evidence="2" key="1">
    <citation type="submission" date="2023-03" db="EMBL/GenBank/DDBJ databases">
        <title>Electrophorus voltai genome.</title>
        <authorList>
            <person name="Bian C."/>
        </authorList>
    </citation>
    <scope>NUCLEOTIDE SEQUENCE</scope>
    <source>
        <strain evidence="2">CB-2022</strain>
        <tissue evidence="2">Muscle</tissue>
    </source>
</reference>
<feature type="compositionally biased region" description="Polar residues" evidence="1">
    <location>
        <begin position="71"/>
        <end position="110"/>
    </location>
</feature>